<comment type="subcellular location">
    <subcellularLocation>
        <location evidence="1 6">Nucleus</location>
    </subcellularLocation>
</comment>
<dbReference type="PRINTS" id="PR00053">
    <property type="entry name" value="FORKHEAD"/>
</dbReference>
<dbReference type="SUPFAM" id="SSF46785">
    <property type="entry name" value="Winged helix' DNA-binding domain"/>
    <property type="match status" value="1"/>
</dbReference>
<dbReference type="SMART" id="SM00339">
    <property type="entry name" value="FH"/>
    <property type="match status" value="1"/>
</dbReference>
<proteinExistence type="predicted"/>
<name>A0A6J2XLR1_SITOR</name>
<sequence length="416" mass="47354">MNNFPQNDDESYANIKIEYHDPTDTGRVVSQTFPHPRGQDVKKIFNNVGGFVPKIAVKRDFFTEKEEKVILVNSYWNQTNKTQNFIPEMHNVQNEEFSAFPGLLKSSDLMDTRDLVSPSPRGSDSGIESDCADGNLSWLLNYKIQELPPVPDSTSTENLLNTTRMVNVVQQKPINEIVISEGYRAGNQKLIGPKKPPFTYTELIEHALSEKGELTVSGIYNWITEHFPFYKANDDRWKNSVRHNLSINPHFRKGGKAIHGAGHLWTIAQKDEHKTWQMRQRINDFIRISQKNTKPPEEDAFDKELQVATQSILGEIQQTQNIQPETQNTLPTTNQIQQNEDIHVEFINIPESTTGLEDFLSPPVSKQELVNECGLGSDFFITDINPNQLGLSLAEAEVAEEGIYDEMSLEYYGLKE</sequence>
<dbReference type="CDD" id="cd00059">
    <property type="entry name" value="FH_FOX"/>
    <property type="match status" value="1"/>
</dbReference>
<dbReference type="GO" id="GO:0005634">
    <property type="term" value="C:nucleus"/>
    <property type="evidence" value="ECO:0007669"/>
    <property type="project" value="UniProtKB-SubCell"/>
</dbReference>
<keyword evidence="2" id="KW-0805">Transcription regulation</keyword>
<organism evidence="8 9">
    <name type="scientific">Sitophilus oryzae</name>
    <name type="common">Rice weevil</name>
    <name type="synonym">Curculio oryzae</name>
    <dbReference type="NCBI Taxonomy" id="7048"/>
    <lineage>
        <taxon>Eukaryota</taxon>
        <taxon>Metazoa</taxon>
        <taxon>Ecdysozoa</taxon>
        <taxon>Arthropoda</taxon>
        <taxon>Hexapoda</taxon>
        <taxon>Insecta</taxon>
        <taxon>Pterygota</taxon>
        <taxon>Neoptera</taxon>
        <taxon>Endopterygota</taxon>
        <taxon>Coleoptera</taxon>
        <taxon>Polyphaga</taxon>
        <taxon>Cucujiformia</taxon>
        <taxon>Curculionidae</taxon>
        <taxon>Dryophthorinae</taxon>
        <taxon>Sitophilus</taxon>
    </lineage>
</organism>
<dbReference type="GO" id="GO:0000987">
    <property type="term" value="F:cis-regulatory region sequence-specific DNA binding"/>
    <property type="evidence" value="ECO:0007669"/>
    <property type="project" value="TreeGrafter"/>
</dbReference>
<dbReference type="InterPro" id="IPR047119">
    <property type="entry name" value="FOXN2/3-like"/>
</dbReference>
<accession>A0A6J2XLR1</accession>
<dbReference type="InterPro" id="IPR036390">
    <property type="entry name" value="WH_DNA-bd_sf"/>
</dbReference>
<evidence type="ECO:0000256" key="2">
    <source>
        <dbReference type="ARBA" id="ARBA00023015"/>
    </source>
</evidence>
<dbReference type="Gene3D" id="1.10.10.10">
    <property type="entry name" value="Winged helix-like DNA-binding domain superfamily/Winged helix DNA-binding domain"/>
    <property type="match status" value="1"/>
</dbReference>
<keyword evidence="4" id="KW-0804">Transcription</keyword>
<keyword evidence="8" id="KW-1185">Reference proteome</keyword>
<dbReference type="RefSeq" id="XP_030752011.1">
    <property type="nucleotide sequence ID" value="XM_030896151.1"/>
</dbReference>
<dbReference type="Pfam" id="PF00250">
    <property type="entry name" value="Forkhead"/>
    <property type="match status" value="1"/>
</dbReference>
<evidence type="ECO:0000256" key="5">
    <source>
        <dbReference type="ARBA" id="ARBA00023242"/>
    </source>
</evidence>
<dbReference type="InterPro" id="IPR036388">
    <property type="entry name" value="WH-like_DNA-bd_sf"/>
</dbReference>
<dbReference type="GeneID" id="115879370"/>
<dbReference type="KEGG" id="soy:115879370"/>
<evidence type="ECO:0000259" key="7">
    <source>
        <dbReference type="PROSITE" id="PS50039"/>
    </source>
</evidence>
<keyword evidence="3 6" id="KW-0238">DNA-binding</keyword>
<evidence type="ECO:0000256" key="4">
    <source>
        <dbReference type="ARBA" id="ARBA00023163"/>
    </source>
</evidence>
<evidence type="ECO:0000256" key="6">
    <source>
        <dbReference type="PROSITE-ProRule" id="PRU00089"/>
    </source>
</evidence>
<reference evidence="9" key="1">
    <citation type="submission" date="2025-08" db="UniProtKB">
        <authorList>
            <consortium name="RefSeq"/>
        </authorList>
    </citation>
    <scope>IDENTIFICATION</scope>
    <source>
        <tissue evidence="9">Gonads</tissue>
    </source>
</reference>
<evidence type="ECO:0000313" key="9">
    <source>
        <dbReference type="RefSeq" id="XP_030752011.1"/>
    </source>
</evidence>
<dbReference type="Proteomes" id="UP000504635">
    <property type="component" value="Unplaced"/>
</dbReference>
<dbReference type="AlphaFoldDB" id="A0A6J2XLR1"/>
<dbReference type="GO" id="GO:0003700">
    <property type="term" value="F:DNA-binding transcription factor activity"/>
    <property type="evidence" value="ECO:0007669"/>
    <property type="project" value="InterPro"/>
</dbReference>
<dbReference type="PANTHER" id="PTHR13962">
    <property type="entry name" value="FORKHEAD BOX PROTEIN N3-LIKE PROTEIN-RELATED"/>
    <property type="match status" value="1"/>
</dbReference>
<feature type="domain" description="Fork-head" evidence="7">
    <location>
        <begin position="195"/>
        <end position="281"/>
    </location>
</feature>
<dbReference type="InParanoid" id="A0A6J2XLR1"/>
<evidence type="ECO:0000256" key="1">
    <source>
        <dbReference type="ARBA" id="ARBA00004123"/>
    </source>
</evidence>
<dbReference type="PROSITE" id="PS50039">
    <property type="entry name" value="FORK_HEAD_3"/>
    <property type="match status" value="1"/>
</dbReference>
<gene>
    <name evidence="9" type="primary">LOC115879370</name>
</gene>
<feature type="DNA-binding region" description="Fork-head" evidence="6">
    <location>
        <begin position="195"/>
        <end position="281"/>
    </location>
</feature>
<evidence type="ECO:0000256" key="3">
    <source>
        <dbReference type="ARBA" id="ARBA00023125"/>
    </source>
</evidence>
<dbReference type="PROSITE" id="PS00658">
    <property type="entry name" value="FORK_HEAD_2"/>
    <property type="match status" value="1"/>
</dbReference>
<dbReference type="InterPro" id="IPR030456">
    <property type="entry name" value="TF_fork_head_CS_2"/>
</dbReference>
<protein>
    <submittedName>
        <fullName evidence="9">Uncharacterized protein LOC115879370 isoform X1</fullName>
    </submittedName>
</protein>
<dbReference type="InterPro" id="IPR001766">
    <property type="entry name" value="Fork_head_dom"/>
</dbReference>
<dbReference type="PANTHER" id="PTHR13962:SF17">
    <property type="entry name" value="FORKHEAD BOX PROTEIN N4"/>
    <property type="match status" value="1"/>
</dbReference>
<dbReference type="OrthoDB" id="5954824at2759"/>
<evidence type="ECO:0000313" key="8">
    <source>
        <dbReference type="Proteomes" id="UP000504635"/>
    </source>
</evidence>
<keyword evidence="5 6" id="KW-0539">Nucleus</keyword>